<keyword evidence="3" id="KW-1003">Cell membrane</keyword>
<feature type="compositionally biased region" description="Acidic residues" evidence="7">
    <location>
        <begin position="250"/>
        <end position="260"/>
    </location>
</feature>
<evidence type="ECO:0000256" key="6">
    <source>
        <dbReference type="ARBA" id="ARBA00023136"/>
    </source>
</evidence>
<dbReference type="Proteomes" id="UP000615234">
    <property type="component" value="Unassembled WGS sequence"/>
</dbReference>
<evidence type="ECO:0000256" key="7">
    <source>
        <dbReference type="SAM" id="MobiDB-lite"/>
    </source>
</evidence>
<keyword evidence="4 8" id="KW-0812">Transmembrane</keyword>
<feature type="domain" description="Polysaccharide chain length determinant N-terminal" evidence="9">
    <location>
        <begin position="33"/>
        <end position="122"/>
    </location>
</feature>
<dbReference type="EMBL" id="JACOOX010000004">
    <property type="protein sequence ID" value="MBC5662949.1"/>
    <property type="molecule type" value="Genomic_DNA"/>
</dbReference>
<dbReference type="InterPro" id="IPR050445">
    <property type="entry name" value="Bact_polysacc_biosynth/exp"/>
</dbReference>
<evidence type="ECO:0000256" key="4">
    <source>
        <dbReference type="ARBA" id="ARBA00022692"/>
    </source>
</evidence>
<dbReference type="RefSeq" id="WP_117822003.1">
    <property type="nucleotide sequence ID" value="NZ_JACOOX010000004.1"/>
</dbReference>
<gene>
    <name evidence="10" type="ORF">H8S09_08590</name>
</gene>
<evidence type="ECO:0000313" key="10">
    <source>
        <dbReference type="EMBL" id="MBC5662949.1"/>
    </source>
</evidence>
<dbReference type="GO" id="GO:0005886">
    <property type="term" value="C:plasma membrane"/>
    <property type="evidence" value="ECO:0007669"/>
    <property type="project" value="UniProtKB-SubCell"/>
</dbReference>
<name>A0A8I0DU00_9FIRM</name>
<evidence type="ECO:0000256" key="5">
    <source>
        <dbReference type="ARBA" id="ARBA00022989"/>
    </source>
</evidence>
<comment type="subcellular location">
    <subcellularLocation>
        <location evidence="1">Cell membrane</location>
        <topology evidence="1">Multi-pass membrane protein</topology>
    </subcellularLocation>
</comment>
<evidence type="ECO:0000313" key="11">
    <source>
        <dbReference type="Proteomes" id="UP000615234"/>
    </source>
</evidence>
<feature type="region of interest" description="Disordered" evidence="7">
    <location>
        <begin position="248"/>
        <end position="274"/>
    </location>
</feature>
<proteinExistence type="inferred from homology"/>
<evidence type="ECO:0000256" key="8">
    <source>
        <dbReference type="SAM" id="Phobius"/>
    </source>
</evidence>
<evidence type="ECO:0000256" key="3">
    <source>
        <dbReference type="ARBA" id="ARBA00022475"/>
    </source>
</evidence>
<reference evidence="10 11" key="1">
    <citation type="submission" date="2020-08" db="EMBL/GenBank/DDBJ databases">
        <title>Genome public.</title>
        <authorList>
            <person name="Liu C."/>
            <person name="Sun Q."/>
        </authorList>
    </citation>
    <scope>NUCLEOTIDE SEQUENCE [LARGE SCALE GENOMIC DNA]</scope>
    <source>
        <strain evidence="10 11">NSJ-10</strain>
    </source>
</reference>
<comment type="similarity">
    <text evidence="2">Belongs to the CpsC/CapA family.</text>
</comment>
<keyword evidence="5 8" id="KW-1133">Transmembrane helix</keyword>
<comment type="caution">
    <text evidence="10">The sequence shown here is derived from an EMBL/GenBank/DDBJ whole genome shotgun (WGS) entry which is preliminary data.</text>
</comment>
<feature type="transmembrane region" description="Helical" evidence="8">
    <location>
        <begin position="47"/>
        <end position="69"/>
    </location>
</feature>
<dbReference type="Pfam" id="PF02706">
    <property type="entry name" value="Wzz"/>
    <property type="match status" value="1"/>
</dbReference>
<feature type="transmembrane region" description="Helical" evidence="8">
    <location>
        <begin position="199"/>
        <end position="224"/>
    </location>
</feature>
<organism evidence="10 11">
    <name type="scientific">Coprococcus hominis</name>
    <name type="common">ex Liu et al. 2022</name>
    <dbReference type="NCBI Taxonomy" id="2763039"/>
    <lineage>
        <taxon>Bacteria</taxon>
        <taxon>Bacillati</taxon>
        <taxon>Bacillota</taxon>
        <taxon>Clostridia</taxon>
        <taxon>Lachnospirales</taxon>
        <taxon>Lachnospiraceae</taxon>
        <taxon>Coprococcus</taxon>
    </lineage>
</organism>
<evidence type="ECO:0000256" key="2">
    <source>
        <dbReference type="ARBA" id="ARBA00006683"/>
    </source>
</evidence>
<sequence>MSAENKKVPMSDNGKEEKINKVTMVTVDDDDKEIDLVDLGYALMDKLHFIILAFLLGAVLLNAYAYFMIKPTYQSTAKLYVVSASEDSVVNLSDLNIGMSLTKDYEELMLSYPVLDQVISKLNLSMDSAELAQMIVLENPADTRVLKITVTSTDPEQAKDIANTLAEIAVEYLPDTMSTNAPNIAQVARIPDQKAGPSYLKYTLIGALAGAFIYCLILIIRYLLDDTIHTASDMEKYFGIVPLTSIPDSESLEQNEDGAEYGETKSGLKGRRSK</sequence>
<dbReference type="PANTHER" id="PTHR32309">
    <property type="entry name" value="TYROSINE-PROTEIN KINASE"/>
    <property type="match status" value="1"/>
</dbReference>
<dbReference type="GO" id="GO:0004713">
    <property type="term" value="F:protein tyrosine kinase activity"/>
    <property type="evidence" value="ECO:0007669"/>
    <property type="project" value="TreeGrafter"/>
</dbReference>
<evidence type="ECO:0000256" key="1">
    <source>
        <dbReference type="ARBA" id="ARBA00004651"/>
    </source>
</evidence>
<keyword evidence="11" id="KW-1185">Reference proteome</keyword>
<evidence type="ECO:0000259" key="9">
    <source>
        <dbReference type="Pfam" id="PF02706"/>
    </source>
</evidence>
<keyword evidence="6 8" id="KW-0472">Membrane</keyword>
<protein>
    <submittedName>
        <fullName evidence="10">Capsular polysaccharide biosynthesis protein</fullName>
    </submittedName>
</protein>
<dbReference type="InterPro" id="IPR003856">
    <property type="entry name" value="LPS_length_determ_N"/>
</dbReference>
<dbReference type="AlphaFoldDB" id="A0A8I0DU00"/>
<dbReference type="PANTHER" id="PTHR32309:SF13">
    <property type="entry name" value="FERRIC ENTEROBACTIN TRANSPORT PROTEIN FEPE"/>
    <property type="match status" value="1"/>
</dbReference>
<accession>A0A8I0DU00</accession>